<dbReference type="PROSITE" id="PS51172">
    <property type="entry name" value="CBM3"/>
    <property type="match status" value="1"/>
</dbReference>
<accession>W4VAR9</accession>
<comment type="caution">
    <text evidence="3">The sequence shown here is derived from an EMBL/GenBank/DDBJ whole genome shotgun (WGS) entry which is preliminary data.</text>
</comment>
<dbReference type="OrthoDB" id="2084974at2"/>
<dbReference type="InterPro" id="IPR036966">
    <property type="entry name" value="CBM3_sf"/>
</dbReference>
<gene>
    <name evidence="3" type="ORF">JCM21531_3887</name>
</gene>
<evidence type="ECO:0000259" key="2">
    <source>
        <dbReference type="PROSITE" id="PS51172"/>
    </source>
</evidence>
<dbReference type="InterPro" id="IPR001956">
    <property type="entry name" value="CBM3"/>
</dbReference>
<feature type="transmembrane region" description="Helical" evidence="1">
    <location>
        <begin position="15"/>
        <end position="38"/>
    </location>
</feature>
<dbReference type="Proteomes" id="UP000019109">
    <property type="component" value="Unassembled WGS sequence"/>
</dbReference>
<dbReference type="SMART" id="SM01067">
    <property type="entry name" value="CBM_3"/>
    <property type="match status" value="1"/>
</dbReference>
<sequence length="156" mass="17407">MKSANGKTLKLNKSIISLMIIATILLVYNTGMPFTGIWDGALYKVKAEESSLMVEFYNSNRQEHTLIVAPNFLITNVGSSDIDLKDVKIRYYYTLDSYDSEETQNYGFYTSQKNGTNINATATFAKMGIPTDTADYYFEIGFDVSAGTLEPGDKLN</sequence>
<organism evidence="3 4">
    <name type="scientific">Acetivibrio straminisolvens JCM 21531</name>
    <dbReference type="NCBI Taxonomy" id="1294263"/>
    <lineage>
        <taxon>Bacteria</taxon>
        <taxon>Bacillati</taxon>
        <taxon>Bacillota</taxon>
        <taxon>Clostridia</taxon>
        <taxon>Eubacteriales</taxon>
        <taxon>Oscillospiraceae</taxon>
        <taxon>Acetivibrio</taxon>
    </lineage>
</organism>
<proteinExistence type="predicted"/>
<feature type="domain" description="CBM3" evidence="2">
    <location>
        <begin position="48"/>
        <end position="156"/>
    </location>
</feature>
<name>W4VAR9_9FIRM</name>
<reference evidence="3" key="1">
    <citation type="journal article" date="2014" name="Genome Announc.">
        <title>Draft Genome Sequence of Clostridium straminisolvens Strain JCM 21531T, Isolated from a Cellulose-Degrading Bacterial Community.</title>
        <authorList>
            <person name="Yuki M."/>
            <person name="Oshima K."/>
            <person name="Suda W."/>
            <person name="Sakamoto M."/>
            <person name="Kitamura K."/>
            <person name="Iida T."/>
            <person name="Hattori M."/>
            <person name="Ohkuma M."/>
        </authorList>
    </citation>
    <scope>NUCLEOTIDE SEQUENCE [LARGE SCALE GENOMIC DNA]</scope>
    <source>
        <strain evidence="3">JCM 21531</strain>
    </source>
</reference>
<dbReference type="RefSeq" id="WP_054847122.1">
    <property type="nucleotide sequence ID" value="NZ_BAVR01000063.1"/>
</dbReference>
<dbReference type="STRING" id="1294263.JCM21531_3887"/>
<dbReference type="InterPro" id="IPR008965">
    <property type="entry name" value="CBM2/CBM3_carb-bd_dom_sf"/>
</dbReference>
<dbReference type="GO" id="GO:0030248">
    <property type="term" value="F:cellulose binding"/>
    <property type="evidence" value="ECO:0007669"/>
    <property type="project" value="InterPro"/>
</dbReference>
<evidence type="ECO:0000313" key="4">
    <source>
        <dbReference type="Proteomes" id="UP000019109"/>
    </source>
</evidence>
<dbReference type="Pfam" id="PF00942">
    <property type="entry name" value="CBM_3"/>
    <property type="match status" value="1"/>
</dbReference>
<keyword evidence="1" id="KW-0472">Membrane</keyword>
<dbReference type="EMBL" id="BAVR01000063">
    <property type="protein sequence ID" value="GAE90292.1"/>
    <property type="molecule type" value="Genomic_DNA"/>
</dbReference>
<protein>
    <submittedName>
        <fullName evidence="3">Endoglucanase</fullName>
    </submittedName>
</protein>
<keyword evidence="4" id="KW-1185">Reference proteome</keyword>
<keyword evidence="1" id="KW-0812">Transmembrane</keyword>
<dbReference type="SUPFAM" id="SSF49384">
    <property type="entry name" value="Carbohydrate-binding domain"/>
    <property type="match status" value="1"/>
</dbReference>
<dbReference type="GO" id="GO:0005975">
    <property type="term" value="P:carbohydrate metabolic process"/>
    <property type="evidence" value="ECO:0007669"/>
    <property type="project" value="InterPro"/>
</dbReference>
<dbReference type="Gene3D" id="2.60.40.710">
    <property type="entry name" value="Endoglucanase-like"/>
    <property type="match status" value="1"/>
</dbReference>
<evidence type="ECO:0000256" key="1">
    <source>
        <dbReference type="SAM" id="Phobius"/>
    </source>
</evidence>
<dbReference type="AlphaFoldDB" id="W4VAR9"/>
<evidence type="ECO:0000313" key="3">
    <source>
        <dbReference type="EMBL" id="GAE90292.1"/>
    </source>
</evidence>
<keyword evidence="1" id="KW-1133">Transmembrane helix</keyword>